<feature type="domain" description="NTR" evidence="10">
    <location>
        <begin position="3"/>
        <end position="123"/>
    </location>
</feature>
<dbReference type="Pfam" id="PF00965">
    <property type="entry name" value="TIMP"/>
    <property type="match status" value="1"/>
</dbReference>
<dbReference type="InterPro" id="IPR008993">
    <property type="entry name" value="TIMP-like_OB-fold"/>
</dbReference>
<evidence type="ECO:0000256" key="3">
    <source>
        <dbReference type="ARBA" id="ARBA00022525"/>
    </source>
</evidence>
<feature type="disulfide bond" evidence="9">
    <location>
        <begin position="142"/>
        <end position="161"/>
    </location>
</feature>
<dbReference type="InterPro" id="IPR001820">
    <property type="entry name" value="TIMP"/>
</dbReference>
<proteinExistence type="inferred from homology"/>
<evidence type="ECO:0000256" key="2">
    <source>
        <dbReference type="ARBA" id="ARBA00011027"/>
    </source>
</evidence>
<accession>A0AAV7LYD4</accession>
<keyword evidence="7" id="KW-0481">Metalloenzyme inhibitor</keyword>
<keyword evidence="6 9" id="KW-1015">Disulfide bond</keyword>
<dbReference type="PROSITE" id="PS50189">
    <property type="entry name" value="NTR"/>
    <property type="match status" value="1"/>
</dbReference>
<dbReference type="SMART" id="SM00206">
    <property type="entry name" value="NTR"/>
    <property type="match status" value="1"/>
</dbReference>
<dbReference type="SUPFAM" id="SSF50242">
    <property type="entry name" value="TIMP-like"/>
    <property type="match status" value="1"/>
</dbReference>
<comment type="subcellular location">
    <subcellularLocation>
        <location evidence="1">Secreted</location>
    </subcellularLocation>
</comment>
<evidence type="ECO:0000256" key="7">
    <source>
        <dbReference type="ARBA" id="ARBA00023215"/>
    </source>
</evidence>
<evidence type="ECO:0000313" key="11">
    <source>
        <dbReference type="EMBL" id="KAJ1095819.1"/>
    </source>
</evidence>
<evidence type="ECO:0000256" key="5">
    <source>
        <dbReference type="ARBA" id="ARBA00022690"/>
    </source>
</evidence>
<comment type="similarity">
    <text evidence="2">Belongs to the protease inhibitor I35 (TIMP) family.</text>
</comment>
<keyword evidence="5" id="KW-0646">Protease inhibitor</keyword>
<feature type="binding site" evidence="8">
    <location>
        <position position="3"/>
    </location>
    <ligand>
        <name>Zn(2+)</name>
        <dbReference type="ChEBI" id="CHEBI:29105"/>
        <note>ligand shared with metalloproteinase partner</note>
    </ligand>
</feature>
<keyword evidence="12" id="KW-1185">Reference proteome</keyword>
<keyword evidence="3" id="KW-0964">Secreted</keyword>
<organism evidence="11 12">
    <name type="scientific">Pleurodeles waltl</name>
    <name type="common">Iberian ribbed newt</name>
    <dbReference type="NCBI Taxonomy" id="8319"/>
    <lineage>
        <taxon>Eukaryota</taxon>
        <taxon>Metazoa</taxon>
        <taxon>Chordata</taxon>
        <taxon>Craniata</taxon>
        <taxon>Vertebrata</taxon>
        <taxon>Euteleostomi</taxon>
        <taxon>Amphibia</taxon>
        <taxon>Batrachia</taxon>
        <taxon>Caudata</taxon>
        <taxon>Salamandroidea</taxon>
        <taxon>Salamandridae</taxon>
        <taxon>Pleurodelinae</taxon>
        <taxon>Pleurodeles</taxon>
    </lineage>
</organism>
<evidence type="ECO:0000256" key="4">
    <source>
        <dbReference type="ARBA" id="ARBA00022608"/>
    </source>
</evidence>
<dbReference type="GO" id="GO:0046872">
    <property type="term" value="F:metal ion binding"/>
    <property type="evidence" value="ECO:0007669"/>
    <property type="project" value="UniProtKB-KW"/>
</dbReference>
<protein>
    <recommendedName>
        <fullName evidence="10">NTR domain-containing protein</fullName>
    </recommendedName>
</protein>
<evidence type="ECO:0000313" key="12">
    <source>
        <dbReference type="Proteomes" id="UP001066276"/>
    </source>
</evidence>
<dbReference type="PANTHER" id="PTHR11844:SF10">
    <property type="entry name" value="NTR DOMAIN-CONTAINING PROTEIN"/>
    <property type="match status" value="1"/>
</dbReference>
<dbReference type="GO" id="GO:0034097">
    <property type="term" value="P:response to cytokine"/>
    <property type="evidence" value="ECO:0007669"/>
    <property type="project" value="TreeGrafter"/>
</dbReference>
<evidence type="ECO:0000256" key="1">
    <source>
        <dbReference type="ARBA" id="ARBA00004613"/>
    </source>
</evidence>
<feature type="disulfide bond" evidence="9">
    <location>
        <begin position="125"/>
        <end position="169"/>
    </location>
</feature>
<keyword evidence="4" id="KW-0483">Metalloprotease inhibitor</keyword>
<gene>
    <name evidence="11" type="ORF">NDU88_000969</name>
</gene>
<dbReference type="GO" id="GO:0009725">
    <property type="term" value="P:response to hormone"/>
    <property type="evidence" value="ECO:0007669"/>
    <property type="project" value="TreeGrafter"/>
</dbReference>
<keyword evidence="8" id="KW-0862">Zinc</keyword>
<dbReference type="EMBL" id="JANPWB010000014">
    <property type="protein sequence ID" value="KAJ1095819.1"/>
    <property type="molecule type" value="Genomic_DNA"/>
</dbReference>
<feature type="disulfide bond" evidence="9">
    <location>
        <begin position="5"/>
        <end position="98"/>
    </location>
</feature>
<dbReference type="GO" id="GO:0051045">
    <property type="term" value="P:negative regulation of membrane protein ectodomain proteolysis"/>
    <property type="evidence" value="ECO:0007669"/>
    <property type="project" value="TreeGrafter"/>
</dbReference>
<dbReference type="InterPro" id="IPR027465">
    <property type="entry name" value="TIMP_C"/>
</dbReference>
<feature type="disulfide bond" evidence="9">
    <location>
        <begin position="15"/>
        <end position="123"/>
    </location>
</feature>
<dbReference type="PANTHER" id="PTHR11844">
    <property type="entry name" value="METALLOPROTEASE INHIBITOR"/>
    <property type="match status" value="1"/>
</dbReference>
<keyword evidence="8" id="KW-0479">Metal-binding</keyword>
<dbReference type="Proteomes" id="UP001066276">
    <property type="component" value="Chromosome 10"/>
</dbReference>
<dbReference type="GO" id="GO:0008191">
    <property type="term" value="F:metalloendopeptidase inhibitor activity"/>
    <property type="evidence" value="ECO:0007669"/>
    <property type="project" value="InterPro"/>
</dbReference>
<sequence>MACTCILNHPQRSYCNSEIVLKLKIHEATRTVSGSQAEKCYKVRVEKVLKGNVALKSLNSICTKSGTDCEYVHLSTNFHKDYLITASNNQGNISVSSCSYSVSWDELLHKQKKGVEGAYNKGCTCDIISCASRPCSTPQKTCAIEEYKGGDSENQLKNQVCVPVNSTTCRWKRIE</sequence>
<dbReference type="GO" id="GO:0005615">
    <property type="term" value="C:extracellular space"/>
    <property type="evidence" value="ECO:0007669"/>
    <property type="project" value="TreeGrafter"/>
</dbReference>
<evidence type="ECO:0000259" key="10">
    <source>
        <dbReference type="PROSITE" id="PS50189"/>
    </source>
</evidence>
<dbReference type="Gene3D" id="2.40.50.120">
    <property type="match status" value="1"/>
</dbReference>
<evidence type="ECO:0000256" key="8">
    <source>
        <dbReference type="PIRSR" id="PIRSR601820-1"/>
    </source>
</evidence>
<evidence type="ECO:0000256" key="9">
    <source>
        <dbReference type="PIRSR" id="PIRSR601820-3"/>
    </source>
</evidence>
<dbReference type="Gene3D" id="3.90.370.10">
    <property type="entry name" value="Tissue inhibitor of metalloproteinase-1. Chain B, domain 1"/>
    <property type="match status" value="1"/>
</dbReference>
<dbReference type="InterPro" id="IPR001134">
    <property type="entry name" value="Netrin_domain"/>
</dbReference>
<dbReference type="GO" id="GO:0031012">
    <property type="term" value="C:extracellular matrix"/>
    <property type="evidence" value="ECO:0007669"/>
    <property type="project" value="TreeGrafter"/>
</dbReference>
<dbReference type="AlphaFoldDB" id="A0AAV7LYD4"/>
<reference evidence="11" key="1">
    <citation type="journal article" date="2022" name="bioRxiv">
        <title>Sequencing and chromosome-scale assembly of the giantPleurodeles waltlgenome.</title>
        <authorList>
            <person name="Brown T."/>
            <person name="Elewa A."/>
            <person name="Iarovenko S."/>
            <person name="Subramanian E."/>
            <person name="Araus A.J."/>
            <person name="Petzold A."/>
            <person name="Susuki M."/>
            <person name="Suzuki K.-i.T."/>
            <person name="Hayashi T."/>
            <person name="Toyoda A."/>
            <person name="Oliveira C."/>
            <person name="Osipova E."/>
            <person name="Leigh N.D."/>
            <person name="Simon A."/>
            <person name="Yun M.H."/>
        </authorList>
    </citation>
    <scope>NUCLEOTIDE SEQUENCE</scope>
    <source>
        <strain evidence="11">20211129_DDA</strain>
        <tissue evidence="11">Liver</tissue>
    </source>
</reference>
<comment type="caution">
    <text evidence="11">The sequence shown here is derived from an EMBL/GenBank/DDBJ whole genome shotgun (WGS) entry which is preliminary data.</text>
</comment>
<feature type="disulfide bond" evidence="9">
    <location>
        <begin position="130"/>
        <end position="135"/>
    </location>
</feature>
<evidence type="ECO:0000256" key="6">
    <source>
        <dbReference type="ARBA" id="ARBA00023157"/>
    </source>
</evidence>
<name>A0AAV7LYD4_PLEWA</name>
<dbReference type="GO" id="GO:0002020">
    <property type="term" value="F:protease binding"/>
    <property type="evidence" value="ECO:0007669"/>
    <property type="project" value="TreeGrafter"/>
</dbReference>